<comment type="caution">
    <text evidence="8">The sequence shown here is derived from an EMBL/GenBank/DDBJ whole genome shotgun (WGS) entry which is preliminary data.</text>
</comment>
<evidence type="ECO:0000259" key="7">
    <source>
        <dbReference type="Pfam" id="PF02803"/>
    </source>
</evidence>
<name>A0A1Z5K4R2_FISSO</name>
<dbReference type="EC" id="2.3.1.16" evidence="8"/>
<dbReference type="PANTHER" id="PTHR18919">
    <property type="entry name" value="ACETYL-COA C-ACYLTRANSFERASE"/>
    <property type="match status" value="1"/>
</dbReference>
<evidence type="ECO:0000256" key="4">
    <source>
        <dbReference type="PIRSR" id="PIRSR000429-1"/>
    </source>
</evidence>
<feature type="active site" description="Acyl-thioester intermediate" evidence="4">
    <location>
        <position position="87"/>
    </location>
</feature>
<dbReference type="GO" id="GO:0003985">
    <property type="term" value="F:acetyl-CoA C-acetyltransferase activity"/>
    <property type="evidence" value="ECO:0007669"/>
    <property type="project" value="TreeGrafter"/>
</dbReference>
<dbReference type="EMBL" id="BDSP01000160">
    <property type="protein sequence ID" value="GAX21209.1"/>
    <property type="molecule type" value="Genomic_DNA"/>
</dbReference>
<evidence type="ECO:0000256" key="3">
    <source>
        <dbReference type="ARBA" id="ARBA00023315"/>
    </source>
</evidence>
<feature type="active site" description="Proton acceptor" evidence="4">
    <location>
        <position position="348"/>
    </location>
</feature>
<evidence type="ECO:0000256" key="2">
    <source>
        <dbReference type="ARBA" id="ARBA00022679"/>
    </source>
</evidence>
<dbReference type="NCBIfam" id="TIGR01930">
    <property type="entry name" value="AcCoA-C-Actrans"/>
    <property type="match status" value="1"/>
</dbReference>
<evidence type="ECO:0000256" key="5">
    <source>
        <dbReference type="RuleBase" id="RU003557"/>
    </source>
</evidence>
<dbReference type="InterPro" id="IPR020617">
    <property type="entry name" value="Thiolase_C"/>
</dbReference>
<gene>
    <name evidence="8" type="ORF">FisN_26Lh168</name>
</gene>
<evidence type="ECO:0000313" key="8">
    <source>
        <dbReference type="EMBL" id="GAX21209.1"/>
    </source>
</evidence>
<evidence type="ECO:0000256" key="1">
    <source>
        <dbReference type="ARBA" id="ARBA00010982"/>
    </source>
</evidence>
<dbReference type="Proteomes" id="UP000198406">
    <property type="component" value="Unassembled WGS sequence"/>
</dbReference>
<proteinExistence type="inferred from homology"/>
<dbReference type="CDD" id="cd00751">
    <property type="entry name" value="thiolase"/>
    <property type="match status" value="1"/>
</dbReference>
<dbReference type="Gene3D" id="3.40.47.10">
    <property type="match status" value="2"/>
</dbReference>
<protein>
    <submittedName>
        <fullName evidence="8">Acetyl-CoA acyltransferase 2</fullName>
        <ecNumber evidence="8">2.3.1.16</ecNumber>
    </submittedName>
</protein>
<keyword evidence="9" id="KW-1185">Reference proteome</keyword>
<accession>A0A1Z5K4R2</accession>
<comment type="similarity">
    <text evidence="1 5">Belongs to the thiolase-like superfamily. Thiolase family.</text>
</comment>
<feature type="active site" description="Proton acceptor" evidence="4">
    <location>
        <position position="377"/>
    </location>
</feature>
<keyword evidence="2 5" id="KW-0808">Transferase</keyword>
<dbReference type="InterPro" id="IPR016039">
    <property type="entry name" value="Thiolase-like"/>
</dbReference>
<feature type="domain" description="Thiolase N-terminal" evidence="6">
    <location>
        <begin position="4"/>
        <end position="262"/>
    </location>
</feature>
<dbReference type="Pfam" id="PF02803">
    <property type="entry name" value="Thiolase_C"/>
    <property type="match status" value="1"/>
</dbReference>
<dbReference type="GO" id="GO:0006635">
    <property type="term" value="P:fatty acid beta-oxidation"/>
    <property type="evidence" value="ECO:0007669"/>
    <property type="project" value="TreeGrafter"/>
</dbReference>
<dbReference type="Pfam" id="PF00108">
    <property type="entry name" value="Thiolase_N"/>
    <property type="match status" value="1"/>
</dbReference>
<evidence type="ECO:0000259" key="6">
    <source>
        <dbReference type="Pfam" id="PF00108"/>
    </source>
</evidence>
<feature type="domain" description="Thiolase C-terminal" evidence="7">
    <location>
        <begin position="269"/>
        <end position="390"/>
    </location>
</feature>
<dbReference type="InParanoid" id="A0A1Z5K4R2"/>
<dbReference type="SUPFAM" id="SSF53901">
    <property type="entry name" value="Thiolase-like"/>
    <property type="match status" value="2"/>
</dbReference>
<dbReference type="InterPro" id="IPR020616">
    <property type="entry name" value="Thiolase_N"/>
</dbReference>
<dbReference type="GO" id="GO:0005739">
    <property type="term" value="C:mitochondrion"/>
    <property type="evidence" value="ECO:0007669"/>
    <property type="project" value="TreeGrafter"/>
</dbReference>
<dbReference type="OrthoDB" id="5404651at2759"/>
<dbReference type="InterPro" id="IPR020613">
    <property type="entry name" value="Thiolase_CS"/>
</dbReference>
<dbReference type="FunFam" id="3.40.47.10:FF:000010">
    <property type="entry name" value="Acetyl-CoA acetyltransferase (Thiolase)"/>
    <property type="match status" value="1"/>
</dbReference>
<dbReference type="FunCoup" id="A0A1Z5K4R2">
    <property type="interactions" value="336"/>
</dbReference>
<keyword evidence="3 5" id="KW-0012">Acyltransferase</keyword>
<organism evidence="8 9">
    <name type="scientific">Fistulifera solaris</name>
    <name type="common">Oleaginous diatom</name>
    <dbReference type="NCBI Taxonomy" id="1519565"/>
    <lineage>
        <taxon>Eukaryota</taxon>
        <taxon>Sar</taxon>
        <taxon>Stramenopiles</taxon>
        <taxon>Ochrophyta</taxon>
        <taxon>Bacillariophyta</taxon>
        <taxon>Bacillariophyceae</taxon>
        <taxon>Bacillariophycidae</taxon>
        <taxon>Naviculales</taxon>
        <taxon>Naviculaceae</taxon>
        <taxon>Fistulifera</taxon>
    </lineage>
</organism>
<dbReference type="PROSITE" id="PS00737">
    <property type="entry name" value="THIOLASE_2"/>
    <property type="match status" value="1"/>
</dbReference>
<dbReference type="InterPro" id="IPR002155">
    <property type="entry name" value="Thiolase"/>
</dbReference>
<reference evidence="8 9" key="1">
    <citation type="journal article" date="2015" name="Plant Cell">
        <title>Oil accumulation by the oleaginous diatom Fistulifera solaris as revealed by the genome and transcriptome.</title>
        <authorList>
            <person name="Tanaka T."/>
            <person name="Maeda Y."/>
            <person name="Veluchamy A."/>
            <person name="Tanaka M."/>
            <person name="Abida H."/>
            <person name="Marechal E."/>
            <person name="Bowler C."/>
            <person name="Muto M."/>
            <person name="Sunaga Y."/>
            <person name="Tanaka M."/>
            <person name="Yoshino T."/>
            <person name="Taniguchi T."/>
            <person name="Fukuda Y."/>
            <person name="Nemoto M."/>
            <person name="Matsumoto M."/>
            <person name="Wong P.S."/>
            <person name="Aburatani S."/>
            <person name="Fujibuchi W."/>
        </authorList>
    </citation>
    <scope>NUCLEOTIDE SEQUENCE [LARGE SCALE GENOMIC DNA]</scope>
    <source>
        <strain evidence="8 9">JPCC DA0580</strain>
    </source>
</reference>
<evidence type="ECO:0000313" key="9">
    <source>
        <dbReference type="Proteomes" id="UP000198406"/>
    </source>
</evidence>
<dbReference type="PROSITE" id="PS00098">
    <property type="entry name" value="THIOLASE_1"/>
    <property type="match status" value="1"/>
</dbReference>
<dbReference type="AlphaFoldDB" id="A0A1Z5K4R2"/>
<dbReference type="PANTHER" id="PTHR18919:SF107">
    <property type="entry name" value="ACETYL-COA ACETYLTRANSFERASE, CYTOSOLIC"/>
    <property type="match status" value="1"/>
</dbReference>
<dbReference type="InterPro" id="IPR020615">
    <property type="entry name" value="Thiolase_acyl_enz_int_AS"/>
</dbReference>
<sequence>MSGIFVVAAKRTPFGAFGGSFKQTSAVQLGVVATQAALQNIDPTIVDSIYFGNVIQTGDDAAYLSRHIGLKSGIPIATPALTLNRLCGSGFESVVQSYKSIQLGESHVSLAGGVESMSLAPLNASGTVRWGTSLGQGISLTDSLWNGLTDAHAGTPMGVTAENLGKKYEITRAECDEYAIRSQQLWKKASDNGVFKAEMAPVSVKNKKKEAFVDTDEHPRPDSTFEKISKLPSVFQKDGVVSAANASGICDGAGSVIVASEQAVKQHNLTPIARIVSYGVTGCEPTIMGIGPVTAIQQALGKAGLTLGDMDRVEINEAFAAQVLACAKELDLDMDKFNIHGGAISLGHPLGASGSRIMAHLVNTWSGTDKYYIGAACIGGGQGIAVLLEKC</sequence>
<dbReference type="PIRSF" id="PIRSF000429">
    <property type="entry name" value="Ac-CoA_Ac_transf"/>
    <property type="match status" value="1"/>
</dbReference>